<dbReference type="EMBL" id="CP015363">
    <property type="protein sequence ID" value="ARD84943.1"/>
    <property type="molecule type" value="Genomic_DNA"/>
</dbReference>
<organism evidence="1 2">
    <name type="scientific">Ferroplasma acidiphilum</name>
    <dbReference type="NCBI Taxonomy" id="74969"/>
    <lineage>
        <taxon>Archaea</taxon>
        <taxon>Methanobacteriati</taxon>
        <taxon>Thermoplasmatota</taxon>
        <taxon>Thermoplasmata</taxon>
        <taxon>Thermoplasmatales</taxon>
        <taxon>Ferroplasmaceae</taxon>
        <taxon>Ferroplasma</taxon>
    </lineage>
</organism>
<reference evidence="1 2" key="1">
    <citation type="submission" date="2011-10" db="EMBL/GenBank/DDBJ databases">
        <title>Metabolic and evolutionary patterns in the extreme acidophile Ferroplasma acidiphilum.</title>
        <authorList>
            <person name="Golyshina O.V."/>
            <person name="Kozyavkin S.A."/>
            <person name="Tatusov R.L."/>
            <person name="Slesarev A.I."/>
            <person name="Golyshin P.N."/>
        </authorList>
    </citation>
    <scope>NUCLEOTIDE SEQUENCE [LARGE SCALE GENOMIC DNA]</scope>
    <source>
        <strain evidence="2">Y</strain>
    </source>
</reference>
<evidence type="ECO:0000313" key="2">
    <source>
        <dbReference type="Proteomes" id="UP000192050"/>
    </source>
</evidence>
<evidence type="ECO:0000313" key="1">
    <source>
        <dbReference type="EMBL" id="ARD84943.1"/>
    </source>
</evidence>
<dbReference type="GO" id="GO:0004061">
    <property type="term" value="F:arylformamidase activity"/>
    <property type="evidence" value="ECO:0007669"/>
    <property type="project" value="InterPro"/>
</dbReference>
<gene>
    <name evidence="1" type="ORF">FAD_1062</name>
</gene>
<dbReference type="AlphaFoldDB" id="A0A1V0N483"/>
<proteinExistence type="predicted"/>
<dbReference type="GeneID" id="31676561"/>
<dbReference type="Pfam" id="PF04199">
    <property type="entry name" value="Cyclase"/>
    <property type="match status" value="1"/>
</dbReference>
<dbReference type="InterPro" id="IPR037175">
    <property type="entry name" value="KFase_sf"/>
</dbReference>
<dbReference type="InterPro" id="IPR007325">
    <property type="entry name" value="KFase/CYL"/>
</dbReference>
<dbReference type="STRING" id="74969.FAD_1062"/>
<dbReference type="OrthoDB" id="9014at2157"/>
<dbReference type="RefSeq" id="WP_081142430.1">
    <property type="nucleotide sequence ID" value="NZ_CP015363.1"/>
</dbReference>
<sequence>MAKINIENGNKPYNTESDLSSVFGQDDQRGNLNLIDNIKVMKSLKIPETGKVYRMSHTIYNGMADRPTHGPYFFDIMLRPYDNGFTEKYANKYGPSLGRLEMCDHTGTHFDALSHMAYDGKFFNNIPVNDVITNTGYKKLGVENAGPIITGGIMVDAAAASGTDILEGGYPITVQEVKKFLKDNSITPEPGDAMFFHTGASSKFSNPGKYDKFYDSSAGIGYELARYLNELKISVTGSDTPSSEVVPPEDRNTRLPVHQYLIAKAGIHIIDNLSLHRMAKDRAYRFLFVCSPIPFMGATASPVSPVAIV</sequence>
<dbReference type="GO" id="GO:0019441">
    <property type="term" value="P:L-tryptophan catabolic process to kynurenine"/>
    <property type="evidence" value="ECO:0007669"/>
    <property type="project" value="InterPro"/>
</dbReference>
<dbReference type="PANTHER" id="PTHR34861:SF10">
    <property type="entry name" value="CYCLASE"/>
    <property type="match status" value="1"/>
</dbReference>
<dbReference type="Gene3D" id="3.50.30.50">
    <property type="entry name" value="Putative cyclase"/>
    <property type="match status" value="1"/>
</dbReference>
<protein>
    <submittedName>
        <fullName evidence="1">Cyclase</fullName>
    </submittedName>
</protein>
<dbReference type="SUPFAM" id="SSF102198">
    <property type="entry name" value="Putative cyclase"/>
    <property type="match status" value="1"/>
</dbReference>
<dbReference type="KEGG" id="fai:FAD_1062"/>
<keyword evidence="2" id="KW-1185">Reference proteome</keyword>
<dbReference type="PANTHER" id="PTHR34861">
    <property type="match status" value="1"/>
</dbReference>
<dbReference type="Proteomes" id="UP000192050">
    <property type="component" value="Chromosome"/>
</dbReference>
<name>A0A1V0N483_9ARCH</name>
<accession>A0A1V0N483</accession>